<dbReference type="SUPFAM" id="SSF52091">
    <property type="entry name" value="SpoIIaa-like"/>
    <property type="match status" value="1"/>
</dbReference>
<dbReference type="InterPro" id="IPR036513">
    <property type="entry name" value="STAS_dom_sf"/>
</dbReference>
<name>A0A1Q9LLQ9_9PSEU</name>
<proteinExistence type="predicted"/>
<dbReference type="Gene3D" id="3.30.750.24">
    <property type="entry name" value="STAS domain"/>
    <property type="match status" value="1"/>
</dbReference>
<feature type="domain" description="STAS" evidence="1">
    <location>
        <begin position="10"/>
        <end position="125"/>
    </location>
</feature>
<dbReference type="Pfam" id="PF01740">
    <property type="entry name" value="STAS"/>
    <property type="match status" value="1"/>
</dbReference>
<dbReference type="PROSITE" id="PS50801">
    <property type="entry name" value="STAS"/>
    <property type="match status" value="1"/>
</dbReference>
<evidence type="ECO:0000313" key="2">
    <source>
        <dbReference type="EMBL" id="OLR92977.1"/>
    </source>
</evidence>
<protein>
    <recommendedName>
        <fullName evidence="1">STAS domain-containing protein</fullName>
    </recommendedName>
</protein>
<dbReference type="EMBL" id="MKQR01000013">
    <property type="protein sequence ID" value="OLR92977.1"/>
    <property type="molecule type" value="Genomic_DNA"/>
</dbReference>
<dbReference type="AlphaFoldDB" id="A0A1Q9LLQ9"/>
<comment type="caution">
    <text evidence="2">The sequence shown here is derived from an EMBL/GenBank/DDBJ whole genome shotgun (WGS) entry which is preliminary data.</text>
</comment>
<evidence type="ECO:0000313" key="3">
    <source>
        <dbReference type="Proteomes" id="UP000186040"/>
    </source>
</evidence>
<accession>A0A1Q9LLQ9</accession>
<gene>
    <name evidence="2" type="ORF">BJP25_18615</name>
</gene>
<sequence length="130" mass="13141">MSDGQERVGHAVDVVAQGRAVVVALTGDVDMNTADDAKAALDEAAAAAERAGADVLVVDLRQVGFLASVGVSALLMTSAAGKLRGVDVVLCLDPDQPVRRNLQVAGVLGSSLPAVASVDEALERTPLNPA</sequence>
<keyword evidence="3" id="KW-1185">Reference proteome</keyword>
<dbReference type="OrthoDB" id="3708324at2"/>
<evidence type="ECO:0000259" key="1">
    <source>
        <dbReference type="PROSITE" id="PS50801"/>
    </source>
</evidence>
<reference evidence="2 3" key="1">
    <citation type="submission" date="2016-10" db="EMBL/GenBank/DDBJ databases">
        <title>The Draft Genome Sequence of Actinokineospora bangkokensis 44EHWT reveals the biosynthetic pathway of antifungal compounds Thailandins with unusual extender unit butylmalonyl-CoA.</title>
        <authorList>
            <person name="Greule A."/>
            <person name="Intra B."/>
            <person name="Flemming S."/>
            <person name="Rommel M.G."/>
            <person name="Panbangred W."/>
            <person name="Bechthold A."/>
        </authorList>
    </citation>
    <scope>NUCLEOTIDE SEQUENCE [LARGE SCALE GENOMIC DNA]</scope>
    <source>
        <strain evidence="2 3">44EHW</strain>
    </source>
</reference>
<organism evidence="2 3">
    <name type="scientific">Actinokineospora bangkokensis</name>
    <dbReference type="NCBI Taxonomy" id="1193682"/>
    <lineage>
        <taxon>Bacteria</taxon>
        <taxon>Bacillati</taxon>
        <taxon>Actinomycetota</taxon>
        <taxon>Actinomycetes</taxon>
        <taxon>Pseudonocardiales</taxon>
        <taxon>Pseudonocardiaceae</taxon>
        <taxon>Actinokineospora</taxon>
    </lineage>
</organism>
<dbReference type="Proteomes" id="UP000186040">
    <property type="component" value="Unassembled WGS sequence"/>
</dbReference>
<dbReference type="RefSeq" id="WP_075975243.1">
    <property type="nucleotide sequence ID" value="NZ_MKQR01000013.1"/>
</dbReference>
<dbReference type="STRING" id="1193682.BJP25_18615"/>
<dbReference type="InterPro" id="IPR002645">
    <property type="entry name" value="STAS_dom"/>
</dbReference>